<evidence type="ECO:0000256" key="2">
    <source>
        <dbReference type="ARBA" id="ARBA00022692"/>
    </source>
</evidence>
<evidence type="ECO:0000256" key="3">
    <source>
        <dbReference type="ARBA" id="ARBA00022989"/>
    </source>
</evidence>
<keyword evidence="2 6" id="KW-0812">Transmembrane</keyword>
<keyword evidence="3 6" id="KW-1133">Transmembrane helix</keyword>
<evidence type="ECO:0000256" key="5">
    <source>
        <dbReference type="SAM" id="MobiDB-lite"/>
    </source>
</evidence>
<feature type="region of interest" description="Disordered" evidence="5">
    <location>
        <begin position="1"/>
        <end position="71"/>
    </location>
</feature>
<comment type="subcellular location">
    <subcellularLocation>
        <location evidence="1">Membrane</location>
        <topology evidence="1">Multi-pass membrane protein</topology>
    </subcellularLocation>
</comment>
<accession>A0A3N0EE93</accession>
<dbReference type="OrthoDB" id="9808930at2"/>
<feature type="compositionally biased region" description="Low complexity" evidence="5">
    <location>
        <begin position="59"/>
        <end position="71"/>
    </location>
</feature>
<evidence type="ECO:0000313" key="7">
    <source>
        <dbReference type="EMBL" id="RNL86154.1"/>
    </source>
</evidence>
<protein>
    <submittedName>
        <fullName evidence="7">DUF4870 domain-containing protein</fullName>
    </submittedName>
</protein>
<organism evidence="7 8">
    <name type="scientific">Halostreptopolyspora alba</name>
    <dbReference type="NCBI Taxonomy" id="2487137"/>
    <lineage>
        <taxon>Bacteria</taxon>
        <taxon>Bacillati</taxon>
        <taxon>Actinomycetota</taxon>
        <taxon>Actinomycetes</taxon>
        <taxon>Streptosporangiales</taxon>
        <taxon>Nocardiopsidaceae</taxon>
        <taxon>Halostreptopolyspora</taxon>
    </lineage>
</organism>
<dbReference type="Proteomes" id="UP000269198">
    <property type="component" value="Unassembled WGS sequence"/>
</dbReference>
<evidence type="ECO:0000313" key="8">
    <source>
        <dbReference type="Proteomes" id="UP000269198"/>
    </source>
</evidence>
<gene>
    <name evidence="7" type="ORF">EFW17_06430</name>
</gene>
<evidence type="ECO:0000256" key="4">
    <source>
        <dbReference type="ARBA" id="ARBA00023136"/>
    </source>
</evidence>
<feature type="transmembrane region" description="Helical" evidence="6">
    <location>
        <begin position="140"/>
        <end position="159"/>
    </location>
</feature>
<keyword evidence="8" id="KW-1185">Reference proteome</keyword>
<comment type="caution">
    <text evidence="7">The sequence shown here is derived from an EMBL/GenBank/DDBJ whole genome shotgun (WGS) entry which is preliminary data.</text>
</comment>
<feature type="transmembrane region" description="Helical" evidence="6">
    <location>
        <begin position="165"/>
        <end position="182"/>
    </location>
</feature>
<feature type="transmembrane region" description="Helical" evidence="6">
    <location>
        <begin position="100"/>
        <end position="119"/>
    </location>
</feature>
<dbReference type="AlphaFoldDB" id="A0A3N0EE93"/>
<evidence type="ECO:0000256" key="6">
    <source>
        <dbReference type="SAM" id="Phobius"/>
    </source>
</evidence>
<dbReference type="Pfam" id="PF09685">
    <property type="entry name" value="MamF_MmsF"/>
    <property type="match status" value="1"/>
</dbReference>
<dbReference type="InterPro" id="IPR019109">
    <property type="entry name" value="MamF_MmsF"/>
</dbReference>
<proteinExistence type="predicted"/>
<keyword evidence="4 6" id="KW-0472">Membrane</keyword>
<dbReference type="EMBL" id="RJMB01000004">
    <property type="protein sequence ID" value="RNL86154.1"/>
    <property type="molecule type" value="Genomic_DNA"/>
</dbReference>
<reference evidence="7 8" key="1">
    <citation type="submission" date="2018-11" db="EMBL/GenBank/DDBJ databases">
        <title>The genome draft of YIM 96095.</title>
        <authorList>
            <person name="Tang S.-K."/>
            <person name="Chunyu W.-X."/>
            <person name="Feng Y.-Z."/>
        </authorList>
    </citation>
    <scope>NUCLEOTIDE SEQUENCE [LARGE SCALE GENOMIC DNA]</scope>
    <source>
        <strain evidence="7 8">YIM 96095</strain>
    </source>
</reference>
<evidence type="ECO:0000256" key="1">
    <source>
        <dbReference type="ARBA" id="ARBA00004141"/>
    </source>
</evidence>
<name>A0A3N0EE93_9ACTN</name>
<dbReference type="RefSeq" id="WP_123200347.1">
    <property type="nucleotide sequence ID" value="NZ_RJMB01000004.1"/>
</dbReference>
<sequence>MSTPYPPPHGGQDGQNYPGGYSPPPGGDPGYGAPSGPQPGPYPGGQPGQMPQGPPQPDPQQQYQPYPQQQPVPYQGQYHQQYYQQGYGAPVSSDDRTMGLIIHLGGFLLGFLLPLIMYLMKKDESPWIRHHSAQAFNFQVTLLIPYFIVMILTVVTFGIGGLLFPLVWVAALVFGILAAIAANKGEWYTYPVSIPMLK</sequence>